<name>A0A7X6LVY9_9NOCA</name>
<dbReference type="Proteomes" id="UP000523447">
    <property type="component" value="Unassembled WGS sequence"/>
</dbReference>
<dbReference type="SUPFAM" id="SSF54909">
    <property type="entry name" value="Dimeric alpha+beta barrel"/>
    <property type="match status" value="2"/>
</dbReference>
<evidence type="ECO:0008006" key="3">
    <source>
        <dbReference type="Google" id="ProtNLM"/>
    </source>
</evidence>
<proteinExistence type="predicted"/>
<accession>A0A7X6LVY9</accession>
<reference evidence="1 2" key="1">
    <citation type="submission" date="2020-04" db="EMBL/GenBank/DDBJ databases">
        <title>MicrobeNet Type strains.</title>
        <authorList>
            <person name="Nicholson A.C."/>
        </authorList>
    </citation>
    <scope>NUCLEOTIDE SEQUENCE [LARGE SCALE GENOMIC DNA]</scope>
    <source>
        <strain evidence="1 2">DSM 44445</strain>
    </source>
</reference>
<sequence>MCIGGATGALPRTQRKWIVYARSTTIRAQVSAIDAGIAHMRDEVMPALEDMPGCIGMSLLVDRQSGRCIATTSWESEDMMRGSAERVRSLRERAVRMFGAEDARVEQWEVGAMHRDHPTRAGACAQLTWAKADDLGRFADAVETYKSMVAPQLEQMPGFCATSLLVDRASGRGVACETFDSYDAMERNREQLAALRREGTRRAGVDVLEVGDFEVALAHLRVPELV</sequence>
<gene>
    <name evidence="1" type="ORF">HGA07_07955</name>
</gene>
<dbReference type="InterPro" id="IPR011008">
    <property type="entry name" value="Dimeric_a/b-barrel"/>
</dbReference>
<evidence type="ECO:0000313" key="1">
    <source>
        <dbReference type="EMBL" id="NKY85556.1"/>
    </source>
</evidence>
<comment type="caution">
    <text evidence="1">The sequence shown here is derived from an EMBL/GenBank/DDBJ whole genome shotgun (WGS) entry which is preliminary data.</text>
</comment>
<keyword evidence="2" id="KW-1185">Reference proteome</keyword>
<organism evidence="1 2">
    <name type="scientific">Nocardia veterana</name>
    <dbReference type="NCBI Taxonomy" id="132249"/>
    <lineage>
        <taxon>Bacteria</taxon>
        <taxon>Bacillati</taxon>
        <taxon>Actinomycetota</taxon>
        <taxon>Actinomycetes</taxon>
        <taxon>Mycobacteriales</taxon>
        <taxon>Nocardiaceae</taxon>
        <taxon>Nocardia</taxon>
    </lineage>
</organism>
<evidence type="ECO:0000313" key="2">
    <source>
        <dbReference type="Proteomes" id="UP000523447"/>
    </source>
</evidence>
<dbReference type="AlphaFoldDB" id="A0A7X6LVY9"/>
<protein>
    <recommendedName>
        <fullName evidence="3">Antibiotic biosynthesis monooxygenase</fullName>
    </recommendedName>
</protein>
<dbReference type="EMBL" id="JAAXPE010000005">
    <property type="protein sequence ID" value="NKY85556.1"/>
    <property type="molecule type" value="Genomic_DNA"/>
</dbReference>